<dbReference type="AlphaFoldDB" id="A0A1T5A3Z7"/>
<gene>
    <name evidence="12" type="ORF">SAMN05661099_0299</name>
</gene>
<evidence type="ECO:0000256" key="1">
    <source>
        <dbReference type="ARBA" id="ARBA00022543"/>
    </source>
</evidence>
<dbReference type="PROSITE" id="PS50046">
    <property type="entry name" value="PHYTOCHROME_2"/>
    <property type="match status" value="1"/>
</dbReference>
<evidence type="ECO:0000256" key="9">
    <source>
        <dbReference type="ARBA" id="ARBA00023012"/>
    </source>
</evidence>
<dbReference type="RefSeq" id="WP_079700798.1">
    <property type="nucleotide sequence ID" value="NZ_FUYR01000001.1"/>
</dbReference>
<evidence type="ECO:0000256" key="2">
    <source>
        <dbReference type="ARBA" id="ARBA00022553"/>
    </source>
</evidence>
<dbReference type="InterPro" id="IPR013515">
    <property type="entry name" value="Phytochrome_cen-reg"/>
</dbReference>
<keyword evidence="4" id="KW-0808">Transferase</keyword>
<dbReference type="OrthoDB" id="9766459at2"/>
<keyword evidence="1" id="KW-0600">Photoreceptor protein</keyword>
<keyword evidence="6" id="KW-0418">Kinase</keyword>
<dbReference type="GO" id="GO:0009881">
    <property type="term" value="F:photoreceptor activity"/>
    <property type="evidence" value="ECO:0007669"/>
    <property type="project" value="UniProtKB-KW"/>
</dbReference>
<dbReference type="SUPFAM" id="SSF55785">
    <property type="entry name" value="PYP-like sensor domain (PAS domain)"/>
    <property type="match status" value="1"/>
</dbReference>
<dbReference type="GO" id="GO:0016301">
    <property type="term" value="F:kinase activity"/>
    <property type="evidence" value="ECO:0007669"/>
    <property type="project" value="UniProtKB-KW"/>
</dbReference>
<keyword evidence="5" id="KW-0547">Nucleotide-binding</keyword>
<dbReference type="InterPro" id="IPR035965">
    <property type="entry name" value="PAS-like_dom_sf"/>
</dbReference>
<dbReference type="GO" id="GO:0005524">
    <property type="term" value="F:ATP binding"/>
    <property type="evidence" value="ECO:0007669"/>
    <property type="project" value="UniProtKB-KW"/>
</dbReference>
<dbReference type="InterPro" id="IPR001294">
    <property type="entry name" value="Phytochrome"/>
</dbReference>
<dbReference type="EMBL" id="FUYR01000001">
    <property type="protein sequence ID" value="SKB29686.1"/>
    <property type="molecule type" value="Genomic_DNA"/>
</dbReference>
<dbReference type="PANTHER" id="PTHR43065:SF10">
    <property type="entry name" value="PEROXIDE STRESS-ACTIVATED HISTIDINE KINASE MAK3"/>
    <property type="match status" value="1"/>
</dbReference>
<keyword evidence="9" id="KW-0902">Two-component regulatory system</keyword>
<organism evidence="12 13">
    <name type="scientific">Daejeonella lutea</name>
    <dbReference type="NCBI Taxonomy" id="572036"/>
    <lineage>
        <taxon>Bacteria</taxon>
        <taxon>Pseudomonadati</taxon>
        <taxon>Bacteroidota</taxon>
        <taxon>Sphingobacteriia</taxon>
        <taxon>Sphingobacteriales</taxon>
        <taxon>Sphingobacteriaceae</taxon>
        <taxon>Daejeonella</taxon>
    </lineage>
</organism>
<dbReference type="PANTHER" id="PTHR43065">
    <property type="entry name" value="SENSOR HISTIDINE KINASE"/>
    <property type="match status" value="1"/>
</dbReference>
<evidence type="ECO:0000313" key="13">
    <source>
        <dbReference type="Proteomes" id="UP000189981"/>
    </source>
</evidence>
<dbReference type="PRINTS" id="PR01033">
    <property type="entry name" value="PHYTOCHROME"/>
</dbReference>
<evidence type="ECO:0000256" key="3">
    <source>
        <dbReference type="ARBA" id="ARBA00022606"/>
    </source>
</evidence>
<dbReference type="InterPro" id="IPR043150">
    <property type="entry name" value="Phytochrome_PHY_sf"/>
</dbReference>
<dbReference type="Pfam" id="PF08446">
    <property type="entry name" value="PAS_2"/>
    <property type="match status" value="1"/>
</dbReference>
<evidence type="ECO:0000259" key="11">
    <source>
        <dbReference type="PROSITE" id="PS50046"/>
    </source>
</evidence>
<dbReference type="Pfam" id="PF00360">
    <property type="entry name" value="PHY"/>
    <property type="match status" value="1"/>
</dbReference>
<evidence type="ECO:0000256" key="6">
    <source>
        <dbReference type="ARBA" id="ARBA00022777"/>
    </source>
</evidence>
<proteinExistence type="predicted"/>
<name>A0A1T5A3Z7_9SPHI</name>
<evidence type="ECO:0000256" key="5">
    <source>
        <dbReference type="ARBA" id="ARBA00022741"/>
    </source>
</evidence>
<dbReference type="InterPro" id="IPR000014">
    <property type="entry name" value="PAS"/>
</dbReference>
<keyword evidence="7" id="KW-0067">ATP-binding</keyword>
<dbReference type="STRING" id="572036.SAMN05661099_0299"/>
<dbReference type="Gene3D" id="3.30.450.40">
    <property type="match status" value="1"/>
</dbReference>
<dbReference type="SUPFAM" id="SSF55781">
    <property type="entry name" value="GAF domain-like"/>
    <property type="match status" value="2"/>
</dbReference>
<dbReference type="InterPro" id="IPR029016">
    <property type="entry name" value="GAF-like_dom_sf"/>
</dbReference>
<sequence length="505" mass="56591">MGKKNFDSEFCGRLPLNNVNLIQDYGYLIIASRSELKILQVSENSEELFHLSPEQLITADLGKVLSGEDVKQIKIFIQNDIARRVPMELTIGKSEVHSALFHLKPDYLVLEIEGKPKSGKRKLSTVLADIQLAINSIEAESDVKGISEVAIRELKKISGFDGVLMYQFDEDWNGKVIAEEKTDLLEPYLGQTFPASDIPKQARDLYLKNPYRQIPKREFTPVSLFPVVNPVSDGFLDLSDYNLRSVPSVHIEYMKNMGINASMSIRVLNNGKLWGLISCHHIEPKYIDMELCSIFEMLSATISSKISTVLSLEDGQISAALQQTRVDIMDRLHHKNNPDTAVFNTDGKELLSLFSVGGAILALNGKKGEVGVVPDTDFVDELLLWIDNKNLSDIYYTDNLSEAFEEAGPFAKQASGLLVMPIDSKQSDYLICFRPEVEATIDWGGNPNEAITFEANGKNYHPRNSFKLWKEKVENYSTAWKDAEIDAARTLASFLSKLRLGETAE</sequence>
<keyword evidence="2" id="KW-0597">Phosphoprotein</keyword>
<feature type="domain" description="Phytochrome chromophore attachment site" evidence="11">
    <location>
        <begin position="142"/>
        <end position="297"/>
    </location>
</feature>
<dbReference type="GO" id="GO:0000160">
    <property type="term" value="P:phosphorelay signal transduction system"/>
    <property type="evidence" value="ECO:0007669"/>
    <property type="project" value="UniProtKB-KW"/>
</dbReference>
<dbReference type="Proteomes" id="UP000189981">
    <property type="component" value="Unassembled WGS sequence"/>
</dbReference>
<reference evidence="13" key="1">
    <citation type="submission" date="2017-02" db="EMBL/GenBank/DDBJ databases">
        <authorList>
            <person name="Varghese N."/>
            <person name="Submissions S."/>
        </authorList>
    </citation>
    <scope>NUCLEOTIDE SEQUENCE [LARGE SCALE GENOMIC DNA]</scope>
    <source>
        <strain evidence="13">DSM 22385</strain>
    </source>
</reference>
<evidence type="ECO:0000313" key="12">
    <source>
        <dbReference type="EMBL" id="SKB29686.1"/>
    </source>
</evidence>
<keyword evidence="10" id="KW-0675">Receptor</keyword>
<dbReference type="Gene3D" id="3.30.450.20">
    <property type="entry name" value="PAS domain"/>
    <property type="match status" value="1"/>
</dbReference>
<keyword evidence="13" id="KW-1185">Reference proteome</keyword>
<dbReference type="Gene3D" id="3.30.450.270">
    <property type="match status" value="1"/>
</dbReference>
<keyword evidence="8" id="KW-0157">Chromophore</keyword>
<protein>
    <submittedName>
        <fullName evidence="12">PAS fold-containing protein</fullName>
    </submittedName>
</protein>
<dbReference type="GO" id="GO:0006355">
    <property type="term" value="P:regulation of DNA-templated transcription"/>
    <property type="evidence" value="ECO:0007669"/>
    <property type="project" value="InterPro"/>
</dbReference>
<evidence type="ECO:0000256" key="4">
    <source>
        <dbReference type="ARBA" id="ARBA00022679"/>
    </source>
</evidence>
<dbReference type="InterPro" id="IPR013654">
    <property type="entry name" value="PAS_2"/>
</dbReference>
<dbReference type="Pfam" id="PF01590">
    <property type="entry name" value="GAF"/>
    <property type="match status" value="1"/>
</dbReference>
<evidence type="ECO:0000256" key="8">
    <source>
        <dbReference type="ARBA" id="ARBA00022991"/>
    </source>
</evidence>
<dbReference type="GO" id="GO:0009584">
    <property type="term" value="P:detection of visible light"/>
    <property type="evidence" value="ECO:0007669"/>
    <property type="project" value="InterPro"/>
</dbReference>
<keyword evidence="3" id="KW-0716">Sensory transduction</keyword>
<dbReference type="InterPro" id="IPR016132">
    <property type="entry name" value="Phyto_chromo_attachment"/>
</dbReference>
<evidence type="ECO:0000256" key="7">
    <source>
        <dbReference type="ARBA" id="ARBA00022840"/>
    </source>
</evidence>
<dbReference type="CDD" id="cd00130">
    <property type="entry name" value="PAS"/>
    <property type="match status" value="1"/>
</dbReference>
<evidence type="ECO:0000256" key="10">
    <source>
        <dbReference type="ARBA" id="ARBA00023170"/>
    </source>
</evidence>
<accession>A0A1T5A3Z7</accession>
<dbReference type="InterPro" id="IPR003018">
    <property type="entry name" value="GAF"/>
</dbReference>